<reference evidence="1 2" key="1">
    <citation type="journal article" date="2022" name="Hortic Res">
        <title>A haplotype resolved chromosomal level avocado genome allows analysis of novel avocado genes.</title>
        <authorList>
            <person name="Nath O."/>
            <person name="Fletcher S.J."/>
            <person name="Hayward A."/>
            <person name="Shaw L.M."/>
            <person name="Masouleh A.K."/>
            <person name="Furtado A."/>
            <person name="Henry R.J."/>
            <person name="Mitter N."/>
        </authorList>
    </citation>
    <scope>NUCLEOTIDE SEQUENCE [LARGE SCALE GENOMIC DNA]</scope>
    <source>
        <strain evidence="2">cv. Hass</strain>
    </source>
</reference>
<organism evidence="1 2">
    <name type="scientific">Persea americana</name>
    <name type="common">Avocado</name>
    <dbReference type="NCBI Taxonomy" id="3435"/>
    <lineage>
        <taxon>Eukaryota</taxon>
        <taxon>Viridiplantae</taxon>
        <taxon>Streptophyta</taxon>
        <taxon>Embryophyta</taxon>
        <taxon>Tracheophyta</taxon>
        <taxon>Spermatophyta</taxon>
        <taxon>Magnoliopsida</taxon>
        <taxon>Magnoliidae</taxon>
        <taxon>Laurales</taxon>
        <taxon>Lauraceae</taxon>
        <taxon>Persea</taxon>
    </lineage>
</organism>
<proteinExistence type="predicted"/>
<dbReference type="EMBL" id="CM056814">
    <property type="protein sequence ID" value="KAJ8628270.1"/>
    <property type="molecule type" value="Genomic_DNA"/>
</dbReference>
<protein>
    <submittedName>
        <fullName evidence="1">Uncharacterized protein</fullName>
    </submittedName>
</protein>
<gene>
    <name evidence="1" type="ORF">MRB53_021577</name>
</gene>
<comment type="caution">
    <text evidence="1">The sequence shown here is derived from an EMBL/GenBank/DDBJ whole genome shotgun (WGS) entry which is preliminary data.</text>
</comment>
<keyword evidence="2" id="KW-1185">Reference proteome</keyword>
<dbReference type="Proteomes" id="UP001234297">
    <property type="component" value="Chromosome 6"/>
</dbReference>
<evidence type="ECO:0000313" key="2">
    <source>
        <dbReference type="Proteomes" id="UP001234297"/>
    </source>
</evidence>
<name>A0ACC2L4L5_PERAE</name>
<accession>A0ACC2L4L5</accession>
<evidence type="ECO:0000313" key="1">
    <source>
        <dbReference type="EMBL" id="KAJ8628270.1"/>
    </source>
</evidence>
<sequence>MVFPRDQSPAAVWSRDMAFHESFRSLLLVALIFFPICNSIDTITPNQSLRDGETLISAGKKFVLGFFSPGKSSTNRYVGIWHNKIPDQTIVWTANRENPVKNSSGVLIIKGGNLVLVDGGHGNNSTICWSYVANNNEIYLTYNANNNWMTSTFVLVDSGLFRRLMWNGNNRRWNQMWEATHDRCDRYANCGAYGSCDSNRVVKCECLGGFEPKTPSEWNVRDWSGGCVRRRSLDCDGKGDYFLRWGQAKVPDTSRSQEEASLSLEACEECLKSCNCTAYASFNVNGDRGCLMWDGDLVDPWVYSDGGQDICIRVAAFELGK</sequence>